<sequence>IFATVGTHERLHRKLNFVSEKGEVKSVGEDTMNEGYSYLDLEIFDAGTEDTLNGSSRYAVWSIIFILIVVVY</sequence>
<evidence type="ECO:0000313" key="1">
    <source>
        <dbReference type="EMBL" id="GMT35643.1"/>
    </source>
</evidence>
<evidence type="ECO:0000313" key="2">
    <source>
        <dbReference type="Proteomes" id="UP001432322"/>
    </source>
</evidence>
<keyword evidence="2" id="KW-1185">Reference proteome</keyword>
<dbReference type="EMBL" id="BTSY01000007">
    <property type="protein sequence ID" value="GMT35643.1"/>
    <property type="molecule type" value="Genomic_DNA"/>
</dbReference>
<comment type="caution">
    <text evidence="1">The sequence shown here is derived from an EMBL/GenBank/DDBJ whole genome shotgun (WGS) entry which is preliminary data.</text>
</comment>
<gene>
    <name evidence="1" type="ORF">PFISCL1PPCAC_26940</name>
</gene>
<organism evidence="1 2">
    <name type="scientific">Pristionchus fissidentatus</name>
    <dbReference type="NCBI Taxonomy" id="1538716"/>
    <lineage>
        <taxon>Eukaryota</taxon>
        <taxon>Metazoa</taxon>
        <taxon>Ecdysozoa</taxon>
        <taxon>Nematoda</taxon>
        <taxon>Chromadorea</taxon>
        <taxon>Rhabditida</taxon>
        <taxon>Rhabditina</taxon>
        <taxon>Diplogasteromorpha</taxon>
        <taxon>Diplogasteroidea</taxon>
        <taxon>Neodiplogasteridae</taxon>
        <taxon>Pristionchus</taxon>
    </lineage>
</organism>
<name>A0AAV5WWH5_9BILA</name>
<dbReference type="AlphaFoldDB" id="A0AAV5WWH5"/>
<proteinExistence type="predicted"/>
<feature type="non-terminal residue" evidence="1">
    <location>
        <position position="1"/>
    </location>
</feature>
<dbReference type="Proteomes" id="UP001432322">
    <property type="component" value="Unassembled WGS sequence"/>
</dbReference>
<protein>
    <submittedName>
        <fullName evidence="1">Uncharacterized protein</fullName>
    </submittedName>
</protein>
<accession>A0AAV5WWH5</accession>
<reference evidence="1" key="1">
    <citation type="submission" date="2023-10" db="EMBL/GenBank/DDBJ databases">
        <title>Genome assembly of Pristionchus species.</title>
        <authorList>
            <person name="Yoshida K."/>
            <person name="Sommer R.J."/>
        </authorList>
    </citation>
    <scope>NUCLEOTIDE SEQUENCE</scope>
    <source>
        <strain evidence="1">RS5133</strain>
    </source>
</reference>